<dbReference type="Gene3D" id="3.30.40.10">
    <property type="entry name" value="Zinc/RING finger domain, C3HC4 (zinc finger)"/>
    <property type="match status" value="1"/>
</dbReference>
<dbReference type="GO" id="GO:0016874">
    <property type="term" value="F:ligase activity"/>
    <property type="evidence" value="ECO:0007669"/>
    <property type="project" value="UniProtKB-KW"/>
</dbReference>
<feature type="compositionally biased region" description="Low complexity" evidence="5">
    <location>
        <begin position="396"/>
        <end position="407"/>
    </location>
</feature>
<feature type="compositionally biased region" description="Low complexity" evidence="5">
    <location>
        <begin position="522"/>
        <end position="531"/>
    </location>
</feature>
<evidence type="ECO:0000256" key="3">
    <source>
        <dbReference type="ARBA" id="ARBA00022833"/>
    </source>
</evidence>
<dbReference type="PROSITE" id="PS50089">
    <property type="entry name" value="ZF_RING_2"/>
    <property type="match status" value="1"/>
</dbReference>
<dbReference type="SMART" id="SM00184">
    <property type="entry name" value="RING"/>
    <property type="match status" value="1"/>
</dbReference>
<dbReference type="SUPFAM" id="SSF57850">
    <property type="entry name" value="RING/U-box"/>
    <property type="match status" value="1"/>
</dbReference>
<evidence type="ECO:0000256" key="2">
    <source>
        <dbReference type="ARBA" id="ARBA00022771"/>
    </source>
</evidence>
<dbReference type="GO" id="GO:0008270">
    <property type="term" value="F:zinc ion binding"/>
    <property type="evidence" value="ECO:0007669"/>
    <property type="project" value="UniProtKB-KW"/>
</dbReference>
<dbReference type="InterPro" id="IPR013083">
    <property type="entry name" value="Znf_RING/FYVE/PHD"/>
</dbReference>
<feature type="compositionally biased region" description="Gly residues" evidence="5">
    <location>
        <begin position="381"/>
        <end position="391"/>
    </location>
</feature>
<dbReference type="GO" id="GO:0012505">
    <property type="term" value="C:endomembrane system"/>
    <property type="evidence" value="ECO:0007669"/>
    <property type="project" value="TreeGrafter"/>
</dbReference>
<dbReference type="GO" id="GO:0061630">
    <property type="term" value="F:ubiquitin protein ligase activity"/>
    <property type="evidence" value="ECO:0007669"/>
    <property type="project" value="TreeGrafter"/>
</dbReference>
<dbReference type="EMBL" id="LHPF02000036">
    <property type="protein sequence ID" value="PSC68550.1"/>
    <property type="molecule type" value="Genomic_DNA"/>
</dbReference>
<keyword evidence="3" id="KW-0862">Zinc</keyword>
<feature type="compositionally biased region" description="Gly residues" evidence="5">
    <location>
        <begin position="532"/>
        <end position="556"/>
    </location>
</feature>
<evidence type="ECO:0000313" key="8">
    <source>
        <dbReference type="Proteomes" id="UP000239649"/>
    </source>
</evidence>
<keyword evidence="1" id="KW-0479">Metal-binding</keyword>
<dbReference type="STRING" id="554055.A0A2P6V385"/>
<feature type="region of interest" description="Disordered" evidence="5">
    <location>
        <begin position="819"/>
        <end position="870"/>
    </location>
</feature>
<dbReference type="GO" id="GO:0043161">
    <property type="term" value="P:proteasome-mediated ubiquitin-dependent protein catabolic process"/>
    <property type="evidence" value="ECO:0007669"/>
    <property type="project" value="TreeGrafter"/>
</dbReference>
<reference evidence="7 8" key="1">
    <citation type="journal article" date="2018" name="Plant J.">
        <title>Genome sequences of Chlorella sorokiniana UTEX 1602 and Micractinium conductrix SAG 241.80: implications to maltose excretion by a green alga.</title>
        <authorList>
            <person name="Arriola M.B."/>
            <person name="Velmurugan N."/>
            <person name="Zhang Y."/>
            <person name="Plunkett M.H."/>
            <person name="Hondzo H."/>
            <person name="Barney B.M."/>
        </authorList>
    </citation>
    <scope>NUCLEOTIDE SEQUENCE [LARGE SCALE GENOMIC DNA]</scope>
    <source>
        <strain evidence="7 8">SAG 241.80</strain>
    </source>
</reference>
<dbReference type="Proteomes" id="UP000239649">
    <property type="component" value="Unassembled WGS sequence"/>
</dbReference>
<feature type="region of interest" description="Disordered" evidence="5">
    <location>
        <begin position="375"/>
        <end position="415"/>
    </location>
</feature>
<feature type="region of interest" description="Disordered" evidence="5">
    <location>
        <begin position="522"/>
        <end position="556"/>
    </location>
</feature>
<keyword evidence="2 4" id="KW-0863">Zinc-finger</keyword>
<feature type="domain" description="RING-type" evidence="6">
    <location>
        <begin position="877"/>
        <end position="908"/>
    </location>
</feature>
<evidence type="ECO:0000256" key="4">
    <source>
        <dbReference type="PROSITE-ProRule" id="PRU00175"/>
    </source>
</evidence>
<evidence type="ECO:0000256" key="5">
    <source>
        <dbReference type="SAM" id="MobiDB-lite"/>
    </source>
</evidence>
<feature type="compositionally biased region" description="Pro residues" evidence="5">
    <location>
        <begin position="856"/>
        <end position="865"/>
    </location>
</feature>
<organism evidence="7 8">
    <name type="scientific">Micractinium conductrix</name>
    <dbReference type="NCBI Taxonomy" id="554055"/>
    <lineage>
        <taxon>Eukaryota</taxon>
        <taxon>Viridiplantae</taxon>
        <taxon>Chlorophyta</taxon>
        <taxon>core chlorophytes</taxon>
        <taxon>Trebouxiophyceae</taxon>
        <taxon>Chlorellales</taxon>
        <taxon>Chlorellaceae</taxon>
        <taxon>Chlorella clade</taxon>
        <taxon>Micractinium</taxon>
    </lineage>
</organism>
<name>A0A2P6V385_9CHLO</name>
<dbReference type="PANTHER" id="PTHR22763">
    <property type="entry name" value="RING ZINC FINGER PROTEIN"/>
    <property type="match status" value="1"/>
</dbReference>
<dbReference type="OrthoDB" id="8062037at2759"/>
<gene>
    <name evidence="7" type="ORF">C2E20_7894</name>
</gene>
<proteinExistence type="predicted"/>
<dbReference type="InterPro" id="IPR050731">
    <property type="entry name" value="HRD1_E3_ubiq-ligases"/>
</dbReference>
<comment type="caution">
    <text evidence="7">The sequence shown here is derived from an EMBL/GenBank/DDBJ whole genome shotgun (WGS) entry which is preliminary data.</text>
</comment>
<dbReference type="InterPro" id="IPR001841">
    <property type="entry name" value="Znf_RING"/>
</dbReference>
<dbReference type="Pfam" id="PF13639">
    <property type="entry name" value="zf-RING_2"/>
    <property type="match status" value="1"/>
</dbReference>
<feature type="compositionally biased region" description="Low complexity" evidence="5">
    <location>
        <begin position="823"/>
        <end position="854"/>
    </location>
</feature>
<protein>
    <submittedName>
        <fullName evidence="7">E3 ubiquitin-ligase synoviolin</fullName>
    </submittedName>
</protein>
<keyword evidence="8" id="KW-1185">Reference proteome</keyword>
<accession>A0A2P6V385</accession>
<evidence type="ECO:0000256" key="1">
    <source>
        <dbReference type="ARBA" id="ARBA00022723"/>
    </source>
</evidence>
<dbReference type="AlphaFoldDB" id="A0A2P6V385"/>
<evidence type="ECO:0000259" key="6">
    <source>
        <dbReference type="PROSITE" id="PS50089"/>
    </source>
</evidence>
<sequence>MDGAPLAEGDGSIAAALLAVPARLAAIKPHLLAEGGPHTWGLVALLGWELWFLTQAPWGTLQGAGRRRAALMGRAALYGMFSALAWLAYLGPDGHEFRSWEDVYFFCGEEYQHCTASFRWGGSGWVQALVLWNFVLSSAVLLQKGVVALGLGGLLPGEEVVTRESFVSIAWRLVPYWMNQWEQQWGAECSSMLFELPHFALELLVVLPCVQILCGRLRVMAQPHVREPPPLPAQPPGAAVGGAGNQAPPAVAAAAAAAGGAGGGGPGGAAAADAGHSWVPDVMRCRWRHDPAQARLLPRLRANLRAMAILTVVLAVAASNSLLVPMALERLPATSARADQILRFRRELSFVVTAGRRADNALWYQRVAAAAAAASSEDDSGGGADAGGGGSEGDDSLSLSSSGEVEVSGGGSGGGGGDGGAAGFLAAALEGSSNSSRLEAKLAVWSTLWRPLLPPHWLRAVLTADASQVAGLDAAYLSALQWEEHPQSAALARQLHAAANDASAVGLAAAALQRLVHHPEEAGSALPAPAGSGRGEAGSPRGDGPGGAASGSGGGGGTDAPMVHLLLMASMAAGIDARTAPLQLAAARVLDSPEGAAAAAGSEAGGAALQADLRWLRHQQALYAAKLAPLAGDGTSGAGSSADGGGGGGASSWQVQQRMAPLYRLLQKHCAELERMRSPDHKRLIPLVEVSLAIMRLSCERFFSLLAVFLGFLLFRDPPPAAQRAIRVVAAVAAVFQRLVLYSFPAICWAYGAGALFSSFVSVVFWTGPLVRAVERVRNAATSVQPRQWHAATSEEVERMAGQCAICWGDMPVPSGGAGGSAGSSVATAGGAAETVPPAQAAAAGPGAPVAADVHTPPPPPPPRAGSPSGAAGCMALPCGHAYHRECLQQWLQQCYGQARSATCPMCQASIALRVRYRMPWQRPLLPAGAAEGEGAAGGGGAAAAEGIPGLAALAQQLQEDFRARFEPMLDAALPADAQGWPPADAVIPPPLPAAHGLPPWQRQKGKKKLMCWDLWMTRNPRLVVLRQRWRGRSISARRGGAA</sequence>
<evidence type="ECO:0000313" key="7">
    <source>
        <dbReference type="EMBL" id="PSC68550.1"/>
    </source>
</evidence>